<dbReference type="GO" id="GO:0015031">
    <property type="term" value="P:protein transport"/>
    <property type="evidence" value="ECO:0007669"/>
    <property type="project" value="UniProtKB-KW"/>
</dbReference>
<keyword evidence="4" id="KW-0472">Membrane</keyword>
<reference evidence="6 7" key="1">
    <citation type="submission" date="2024-01" db="EMBL/GenBank/DDBJ databases">
        <title>The genomes of 5 underutilized Papilionoideae crops provide insights into root nodulation and disease resistanc.</title>
        <authorList>
            <person name="Jiang F."/>
        </authorList>
    </citation>
    <scope>NUCLEOTIDE SEQUENCE [LARGE SCALE GENOMIC DNA]</scope>
    <source>
        <strain evidence="6">LVBAO_FW01</strain>
        <tissue evidence="6">Leaves</tissue>
    </source>
</reference>
<feature type="transmembrane region" description="Helical" evidence="4">
    <location>
        <begin position="105"/>
        <end position="121"/>
    </location>
</feature>
<keyword evidence="3" id="KW-0653">Protein transport</keyword>
<dbReference type="EMBL" id="JAYMYQ010000007">
    <property type="protein sequence ID" value="KAK7321396.1"/>
    <property type="molecule type" value="Genomic_DNA"/>
</dbReference>
<feature type="domain" description="Exocyst complex subunit Exo70 C-terminal" evidence="5">
    <location>
        <begin position="352"/>
        <end position="698"/>
    </location>
</feature>
<organism evidence="6 7">
    <name type="scientific">Canavalia gladiata</name>
    <name type="common">Sword bean</name>
    <name type="synonym">Dolichos gladiatus</name>
    <dbReference type="NCBI Taxonomy" id="3824"/>
    <lineage>
        <taxon>Eukaryota</taxon>
        <taxon>Viridiplantae</taxon>
        <taxon>Streptophyta</taxon>
        <taxon>Embryophyta</taxon>
        <taxon>Tracheophyta</taxon>
        <taxon>Spermatophyta</taxon>
        <taxon>Magnoliopsida</taxon>
        <taxon>eudicotyledons</taxon>
        <taxon>Gunneridae</taxon>
        <taxon>Pentapetalae</taxon>
        <taxon>rosids</taxon>
        <taxon>fabids</taxon>
        <taxon>Fabales</taxon>
        <taxon>Fabaceae</taxon>
        <taxon>Papilionoideae</taxon>
        <taxon>50 kb inversion clade</taxon>
        <taxon>NPAAA clade</taxon>
        <taxon>indigoferoid/millettioid clade</taxon>
        <taxon>Phaseoleae</taxon>
        <taxon>Canavalia</taxon>
    </lineage>
</organism>
<evidence type="ECO:0000256" key="3">
    <source>
        <dbReference type="RuleBase" id="RU365026"/>
    </source>
</evidence>
<keyword evidence="2 3" id="KW-0813">Transport</keyword>
<dbReference type="GO" id="GO:0005546">
    <property type="term" value="F:phosphatidylinositol-4,5-bisphosphate binding"/>
    <property type="evidence" value="ECO:0007669"/>
    <property type="project" value="InterPro"/>
</dbReference>
<dbReference type="InterPro" id="IPR016159">
    <property type="entry name" value="Cullin_repeat-like_dom_sf"/>
</dbReference>
<dbReference type="InterPro" id="IPR004140">
    <property type="entry name" value="Exo70"/>
</dbReference>
<comment type="function">
    <text evidence="3">Component of the exocyst complex.</text>
</comment>
<evidence type="ECO:0000256" key="2">
    <source>
        <dbReference type="ARBA" id="ARBA00022448"/>
    </source>
</evidence>
<dbReference type="Proteomes" id="UP001367508">
    <property type="component" value="Unassembled WGS sequence"/>
</dbReference>
<evidence type="ECO:0000313" key="6">
    <source>
        <dbReference type="EMBL" id="KAK7321396.1"/>
    </source>
</evidence>
<dbReference type="PANTHER" id="PTHR12542">
    <property type="entry name" value="EXOCYST COMPLEX PROTEIN EXO70"/>
    <property type="match status" value="1"/>
</dbReference>
<accession>A0AAN9Q3Z3</accession>
<comment type="similarity">
    <text evidence="1 3">Belongs to the EXO70 family.</text>
</comment>
<protein>
    <recommendedName>
        <fullName evidence="3">Exocyst subunit Exo70 family protein</fullName>
    </recommendedName>
</protein>
<keyword evidence="3" id="KW-0268">Exocytosis</keyword>
<feature type="transmembrane region" description="Helical" evidence="4">
    <location>
        <begin position="14"/>
        <end position="36"/>
    </location>
</feature>
<evidence type="ECO:0000259" key="5">
    <source>
        <dbReference type="Pfam" id="PF03081"/>
    </source>
</evidence>
<dbReference type="Pfam" id="PF03081">
    <property type="entry name" value="Exo70_C"/>
    <property type="match status" value="1"/>
</dbReference>
<dbReference type="PANTHER" id="PTHR12542:SF180">
    <property type="entry name" value="EXOCYST SUBUNIT EXO70 FAMILY PROTEIN"/>
    <property type="match status" value="1"/>
</dbReference>
<feature type="transmembrane region" description="Helical" evidence="4">
    <location>
        <begin position="48"/>
        <end position="68"/>
    </location>
</feature>
<keyword evidence="7" id="KW-1185">Reference proteome</keyword>
<feature type="transmembrane region" description="Helical" evidence="4">
    <location>
        <begin position="133"/>
        <end position="164"/>
    </location>
</feature>
<dbReference type="AlphaFoldDB" id="A0AAN9Q3Z3"/>
<evidence type="ECO:0000256" key="1">
    <source>
        <dbReference type="ARBA" id="ARBA00006756"/>
    </source>
</evidence>
<dbReference type="GO" id="GO:0000145">
    <property type="term" value="C:exocyst"/>
    <property type="evidence" value="ECO:0007669"/>
    <property type="project" value="InterPro"/>
</dbReference>
<name>A0AAN9Q3Z3_CANGL</name>
<dbReference type="GO" id="GO:0006887">
    <property type="term" value="P:exocytosis"/>
    <property type="evidence" value="ECO:0007669"/>
    <property type="project" value="UniProtKB-KW"/>
</dbReference>
<evidence type="ECO:0000256" key="4">
    <source>
        <dbReference type="SAM" id="Phobius"/>
    </source>
</evidence>
<feature type="transmembrane region" description="Helical" evidence="4">
    <location>
        <begin position="80"/>
        <end position="99"/>
    </location>
</feature>
<gene>
    <name evidence="6" type="ORF">VNO77_32007</name>
</gene>
<proteinExistence type="inferred from homology"/>
<comment type="caution">
    <text evidence="6">The sequence shown here is derived from an EMBL/GenBank/DDBJ whole genome shotgun (WGS) entry which is preliminary data.</text>
</comment>
<evidence type="ECO:0000313" key="7">
    <source>
        <dbReference type="Proteomes" id="UP001367508"/>
    </source>
</evidence>
<sequence>MVIQILRWLKQPNVWRPVCCASCIVGLVCYALSSSFNHLFGKWTLLKLFLYTVFSLIIWISILFANVWQHSPSLRLKAHLAFLVLIITSVYSFFFDKVVNGKPDPYTLISSAAFAIMSLGLSRQTHYGFEIDLLYFFNGCLTIQLMMIKLFLLVVGACFSYSLITLRSFLDTSPENHHLGLQNHVIIQVDFEQTNTGTGNTDRESLPQNGDLRFQNHIVTHMDSHSSQHNSDTDLIKPQLMASIKALKKKNRKLIHIFSKHMEKYLEAIVDSKKLTQLQLLTDVNLVMDVIPSKTIGDLQETVKLVAAAGFGKECFHVYSSCRREFLQQCLLRFGLQELNMEDVDRMEKIENWRKAFNVAVKILFTNERRLCDCVFHGIPFAADISFMEVCRDLTIHLLSFANTFTSESRSLNLLCSIIPQVWETLLELIPEFKSLFSDQYSVSLRSELFTVLKKLKEDVRGLFTELKNLICHDLARVVVPGGRLHPITCVVMNCLRDITPNHVLEEYSLGPDRVGNSSLFSVQIAWITEHLDYRLEANSKNYMNPALGYVFMINNRRYVAEVIGKNHRLQAILGKDWTRKHTAKIQQNLEDYQRSTWNKVVEFLKVENDGLVAPSINVAKSMKDGLNLFNHYFEEICHIQAKWFIYDEQQREQIRISLENMLLPAYGSFVTRFQDVLGNQADKHIKYGMFQIADKLNNLFLGSKEIEQAAAAKEK</sequence>
<dbReference type="InterPro" id="IPR046364">
    <property type="entry name" value="Exo70_C"/>
</dbReference>
<dbReference type="Gene3D" id="1.20.1280.170">
    <property type="entry name" value="Exocyst complex component Exo70"/>
    <property type="match status" value="1"/>
</dbReference>
<keyword evidence="4" id="KW-1133">Transmembrane helix</keyword>
<keyword evidence="4" id="KW-0812">Transmembrane</keyword>
<dbReference type="SUPFAM" id="SSF74788">
    <property type="entry name" value="Cullin repeat-like"/>
    <property type="match status" value="1"/>
</dbReference>